<feature type="region of interest" description="Disordered" evidence="1">
    <location>
        <begin position="273"/>
        <end position="292"/>
    </location>
</feature>
<feature type="compositionally biased region" description="Polar residues" evidence="1">
    <location>
        <begin position="1017"/>
        <end position="1031"/>
    </location>
</feature>
<dbReference type="EMBL" id="JAVRRA010000133">
    <property type="protein sequence ID" value="KAK5292266.1"/>
    <property type="molecule type" value="Genomic_DNA"/>
</dbReference>
<evidence type="ECO:0000313" key="4">
    <source>
        <dbReference type="Proteomes" id="UP001357485"/>
    </source>
</evidence>
<feature type="region of interest" description="Disordered" evidence="1">
    <location>
        <begin position="104"/>
        <end position="139"/>
    </location>
</feature>
<feature type="region of interest" description="Disordered" evidence="1">
    <location>
        <begin position="173"/>
        <end position="199"/>
    </location>
</feature>
<comment type="caution">
    <text evidence="3">The sequence shown here is derived from an EMBL/GenBank/DDBJ whole genome shotgun (WGS) entry which is preliminary data.</text>
</comment>
<dbReference type="InterPro" id="IPR013665">
    <property type="entry name" value="Sfi1_dom"/>
</dbReference>
<dbReference type="Pfam" id="PF08457">
    <property type="entry name" value="Sfi1"/>
    <property type="match status" value="1"/>
</dbReference>
<accession>A0ABR0M865</accession>
<reference evidence="3 4" key="1">
    <citation type="submission" date="2023-08" db="EMBL/GenBank/DDBJ databases">
        <title>Black Yeasts Isolated from many extreme environments.</title>
        <authorList>
            <person name="Coleine C."/>
            <person name="Stajich J.E."/>
            <person name="Selbmann L."/>
        </authorList>
    </citation>
    <scope>NUCLEOTIDE SEQUENCE [LARGE SCALE GENOMIC DNA]</scope>
    <source>
        <strain evidence="3 4">CCFEE 536</strain>
    </source>
</reference>
<sequence length="1152" mass="132552">MPSSTAADELPPLTDRDVEILYTIVTLAQGSPGPPFRALFAAYDTILAERGIEPDHDQIYFRFLLRMGEGRLDHDNGTLSERFQTLLEKMGIQIEVGAAAEDGLGEATNSTGGSGAGADQRPPTKAHLGQSRVLGRSRRASFNDTNLDSTWRSGDNAVLPDIRSRTQALLQEIPDRRRLSSSAADPGPLRTVRARSHSRDAHAPLLAQIPRSGRMTAKDFANNLQHYQRKRNASLSSQGSAQVLSYRGQRHNRGEQTHALESESTAYNTEDEAHYGLDQPPQHLDSQSAPFVPPELFQRPSETQMLADAETFQYHTLSKVARALLRRWCAQAVQSRQFRNNMYATAERYDRSILLRQAMEQWRSTLHEKRQAAETDRFFEHLERRANKARELFLLTKAFTHWAQSASDEVLRTSVARRHILRTKYFKAWRDITAVNELKVRRQGLKKFFAIWRNRTNMVLGDERKAVVLYQQNLTRRFYWSWFWSFCEKRAPVWSAAKLKKKFLSRWIDATLHQMETDAWVEKIRAVKEQSKALVRWRNRLHTVQQHEAAAAGFRRRELLSICLRSVQRAARLAPLALRMSQDVDTRVAWTALTIWSVRTRIASQAAAVDQLRVLRNAWTAWNDRLRCNALSSRVDDRVVLQALYRWVLAARLALFKRIVDQKMINTLLSRWRNKLRDFQSRAQQAELTFAESRKRRRLQSAMASWHAMCNRRRQMEQMALEFHNPRVARRTMEIWTGRLHHVQQLDRWASDARFYILATEALKRWKAAQASVRKVKRREAYATIRRRTKMALVRQCLATWSNKASKVTAIDRQAAQTYETRLLMVGTNIFDTWRNRSLRLSELSQLATSINHQRLRRQPLNTWVQRYRQQQALEKQAIAYYAEVIDTVAAGVLKNFNWQIFQIRRLQESAAALQKRNEEKHYRNMIRYWAERTAARRPQVTQAQDVDDGDRQGLLFQSLRLPTARKSVRMLDQRVTFEEGGEDDNDDIVNLHGFKDGVTGRAEDWTAFDDDFDISNLVQPTDPNAPNSHPSEPYHQPNTPVPGYLRTPSKRTVRAKARFKMSALASTTPAPMSGLKDMTALTPQVTPFERKLRAGYEGTTPAMGAGMGRRGVGIRGFGSSFLGGRSMGVGGRWEHGFRDISEDKSFHAKSS</sequence>
<gene>
    <name evidence="3" type="ORF">LTR16_001971</name>
</gene>
<feature type="region of interest" description="Disordered" evidence="1">
    <location>
        <begin position="1016"/>
        <end position="1048"/>
    </location>
</feature>
<feature type="domain" description="Sfi1 spindle body" evidence="2">
    <location>
        <begin position="366"/>
        <end position="934"/>
    </location>
</feature>
<evidence type="ECO:0000256" key="1">
    <source>
        <dbReference type="SAM" id="MobiDB-lite"/>
    </source>
</evidence>
<dbReference type="Proteomes" id="UP001357485">
    <property type="component" value="Unassembled WGS sequence"/>
</dbReference>
<name>A0ABR0M865_9PEZI</name>
<evidence type="ECO:0000313" key="3">
    <source>
        <dbReference type="EMBL" id="KAK5292266.1"/>
    </source>
</evidence>
<proteinExistence type="predicted"/>
<keyword evidence="4" id="KW-1185">Reference proteome</keyword>
<evidence type="ECO:0000259" key="2">
    <source>
        <dbReference type="Pfam" id="PF08457"/>
    </source>
</evidence>
<organism evidence="3 4">
    <name type="scientific">Cryomyces antarcticus</name>
    <dbReference type="NCBI Taxonomy" id="329879"/>
    <lineage>
        <taxon>Eukaryota</taxon>
        <taxon>Fungi</taxon>
        <taxon>Dikarya</taxon>
        <taxon>Ascomycota</taxon>
        <taxon>Pezizomycotina</taxon>
        <taxon>Dothideomycetes</taxon>
        <taxon>Dothideomycetes incertae sedis</taxon>
        <taxon>Cryomyces</taxon>
    </lineage>
</organism>
<protein>
    <recommendedName>
        <fullName evidence="2">Sfi1 spindle body domain-containing protein</fullName>
    </recommendedName>
</protein>